<protein>
    <recommendedName>
        <fullName evidence="3">DNA topoisomerase (ATP-hydrolyzing)</fullName>
        <ecNumber evidence="3">5.6.2.2</ecNumber>
    </recommendedName>
</protein>
<dbReference type="InterPro" id="IPR002205">
    <property type="entry name" value="Topo_IIA_dom_A"/>
</dbReference>
<dbReference type="GO" id="GO:0005524">
    <property type="term" value="F:ATP binding"/>
    <property type="evidence" value="ECO:0007669"/>
    <property type="project" value="InterPro"/>
</dbReference>
<dbReference type="Proteomes" id="UP000298488">
    <property type="component" value="Unassembled WGS sequence"/>
</dbReference>
<dbReference type="SUPFAM" id="SSF56719">
    <property type="entry name" value="Type II DNA topoisomerase"/>
    <property type="match status" value="1"/>
</dbReference>
<evidence type="ECO:0000259" key="8">
    <source>
        <dbReference type="PROSITE" id="PS52040"/>
    </source>
</evidence>
<dbReference type="FunFam" id="3.30.1360.40:FF:000002">
    <property type="entry name" value="DNA gyrase subunit A"/>
    <property type="match status" value="1"/>
</dbReference>
<dbReference type="GO" id="GO:0034335">
    <property type="term" value="F:DNA negative supercoiling activity"/>
    <property type="evidence" value="ECO:0007669"/>
    <property type="project" value="UniProtKB-ARBA"/>
</dbReference>
<dbReference type="RefSeq" id="WP_104094617.1">
    <property type="nucleotide sequence ID" value="NZ_JACHBP010000001.1"/>
</dbReference>
<evidence type="ECO:0000256" key="3">
    <source>
        <dbReference type="ARBA" id="ARBA00012895"/>
    </source>
</evidence>
<keyword evidence="5 7" id="KW-0238">DNA-binding</keyword>
<evidence type="ECO:0000313" key="10">
    <source>
        <dbReference type="Proteomes" id="UP000298488"/>
    </source>
</evidence>
<dbReference type="InterPro" id="IPR035516">
    <property type="entry name" value="Gyrase/topoIV_suA_C"/>
</dbReference>
<dbReference type="Pfam" id="PF03989">
    <property type="entry name" value="DNA_gyraseA_C"/>
    <property type="match status" value="2"/>
</dbReference>
<dbReference type="Gene3D" id="1.10.268.10">
    <property type="entry name" value="Topoisomerase, domain 3"/>
    <property type="match status" value="1"/>
</dbReference>
<evidence type="ECO:0000313" key="9">
    <source>
        <dbReference type="EMBL" id="TFB78740.1"/>
    </source>
</evidence>
<gene>
    <name evidence="9" type="ORF">E3N84_00780</name>
</gene>
<feature type="active site" description="O-(5'-phospho-DNA)-tyrosine intermediate" evidence="7">
    <location>
        <position position="129"/>
    </location>
</feature>
<dbReference type="Gene3D" id="2.120.10.90">
    <property type="entry name" value="DNA gyrase/topoisomerase IV, subunit A, C-terminal"/>
    <property type="match status" value="1"/>
</dbReference>
<dbReference type="InterPro" id="IPR050220">
    <property type="entry name" value="Type_II_DNA_Topoisomerases"/>
</dbReference>
<organism evidence="9 10">
    <name type="scientific">Terrimesophilobacter mesophilus</name>
    <dbReference type="NCBI Taxonomy" id="433647"/>
    <lineage>
        <taxon>Bacteria</taxon>
        <taxon>Bacillati</taxon>
        <taxon>Actinomycetota</taxon>
        <taxon>Actinomycetes</taxon>
        <taxon>Micrococcales</taxon>
        <taxon>Microbacteriaceae</taxon>
        <taxon>Terrimesophilobacter</taxon>
    </lineage>
</organism>
<dbReference type="GO" id="GO:0009330">
    <property type="term" value="C:DNA topoisomerase type II (double strand cut, ATP-hydrolyzing) complex"/>
    <property type="evidence" value="ECO:0007669"/>
    <property type="project" value="TreeGrafter"/>
</dbReference>
<dbReference type="GO" id="GO:0006265">
    <property type="term" value="P:DNA topological change"/>
    <property type="evidence" value="ECO:0007669"/>
    <property type="project" value="UniProtKB-UniRule"/>
</dbReference>
<dbReference type="NCBIfam" id="NF004044">
    <property type="entry name" value="PRK05561.1"/>
    <property type="match status" value="1"/>
</dbReference>
<dbReference type="InterPro" id="IPR013758">
    <property type="entry name" value="Topo_IIA_A/C_ab"/>
</dbReference>
<dbReference type="SUPFAM" id="SSF101904">
    <property type="entry name" value="GyrA/ParC C-terminal domain-like"/>
    <property type="match status" value="1"/>
</dbReference>
<sequence length="830" mass="88635">MTTTADTPARPEGERIDDIDVSTEMEGSYLEYAYSVIYSRALPDARDGLKPVQRRILYQMSEMGLRPDRGHVKSSRVVGDVMGKLHPHGDASIYDAMVRLAQAFILRVPLVDGHGNFGSLDDGPAAPRYTEARLAAAAMAMVSDLDEDVVDFVPNYDNQLTQPDVLPAAFPNLLVNGASGIAVGMATNMAPHNLIEVVGGARHLLAHPDASLDELMSYIPGPDLPTGGTIVGLDGIRDAYESGRGSFKTRARVSIESVTARKTGLVVTELPYMVGTEKVIEKIKDGVNSKKLAGISDVTDLTDRKHGLRLVIGIKTGFNPQAVLEQLYKHTPLEDQFNINNVTLVDGGPRTLGLRELLQVYLDHRVSVTTRRTSFRLARRRERLHLVDGLLIAILDIDEVIQVIRASDDSDAARKRLMGVFDLSEVQAEYILELRLRRLTKFSRIELETERDKLRAEIAELELLLADPARIRQLVSDELEAVAEEFGTPRRTLLTEARPSAAFTTTATAPAAATSLEIADTPCRVLLSTTGRVIRVDIGDGMSDVPARAVRRSKHDAIRSSVVTTSRTEIGAVTNLGRLVRLSPVDLPQVPENSIQLAAGAKVAEYLALDAKKEHVIALVSLDSDAPIALGTKQGVVKRLSPGDYPGRPDFEVIALKDGDEVVGTSQGLSADGADAEELVFVTSDAQLLHFPAESVRPQGRSAAGMAGIRLSTSASVIHFGSVDPAANVVVASVSTNAGTIAGTDPGRAKVSRFDEFPGKGRGTGGVRCHAFLKGEDALALAWAGPEPALAVGTDGAARELPDVGAKRDASGSPLDAVIGSIGASASSSS</sequence>
<comment type="catalytic activity">
    <reaction evidence="1 7">
        <text>ATP-dependent breakage, passage and rejoining of double-stranded DNA.</text>
        <dbReference type="EC" id="5.6.2.2"/>
    </reaction>
</comment>
<evidence type="ECO:0000256" key="5">
    <source>
        <dbReference type="ARBA" id="ARBA00023125"/>
    </source>
</evidence>
<evidence type="ECO:0000256" key="1">
    <source>
        <dbReference type="ARBA" id="ARBA00000185"/>
    </source>
</evidence>
<dbReference type="CDD" id="cd00187">
    <property type="entry name" value="TOP4c"/>
    <property type="match status" value="1"/>
</dbReference>
<dbReference type="PANTHER" id="PTHR43493:SF5">
    <property type="entry name" value="DNA GYRASE SUBUNIT A, CHLOROPLASTIC_MITOCHONDRIAL"/>
    <property type="match status" value="1"/>
</dbReference>
<keyword evidence="10" id="KW-1185">Reference proteome</keyword>
<dbReference type="EMBL" id="SOFI01000003">
    <property type="protein sequence ID" value="TFB78740.1"/>
    <property type="molecule type" value="Genomic_DNA"/>
</dbReference>
<comment type="similarity">
    <text evidence="2">Belongs to the type II topoisomerase GyrA/ParC subunit family.</text>
</comment>
<dbReference type="Gene3D" id="3.30.1360.40">
    <property type="match status" value="1"/>
</dbReference>
<dbReference type="PROSITE" id="PS52040">
    <property type="entry name" value="TOPO_IIA"/>
    <property type="match status" value="1"/>
</dbReference>
<keyword evidence="6 7" id="KW-0413">Isomerase</keyword>
<name>A0A4R8V9L2_9MICO</name>
<keyword evidence="4 7" id="KW-0799">Topoisomerase</keyword>
<dbReference type="InterPro" id="IPR006691">
    <property type="entry name" value="GyrA/parC_rep"/>
</dbReference>
<dbReference type="AlphaFoldDB" id="A0A4R8V9L2"/>
<dbReference type="Gene3D" id="3.90.199.10">
    <property type="entry name" value="Topoisomerase II, domain 5"/>
    <property type="match status" value="1"/>
</dbReference>
<comment type="caution">
    <text evidence="9">The sequence shown here is derived from an EMBL/GenBank/DDBJ whole genome shotgun (WGS) entry which is preliminary data.</text>
</comment>
<dbReference type="PANTHER" id="PTHR43493">
    <property type="entry name" value="DNA GYRASE/TOPOISOMERASE SUBUNIT A"/>
    <property type="match status" value="1"/>
</dbReference>
<evidence type="ECO:0000256" key="4">
    <source>
        <dbReference type="ARBA" id="ARBA00023029"/>
    </source>
</evidence>
<dbReference type="Pfam" id="PF00521">
    <property type="entry name" value="DNA_topoisoIV"/>
    <property type="match status" value="1"/>
</dbReference>
<dbReference type="OrthoDB" id="9806486at2"/>
<dbReference type="InterPro" id="IPR013760">
    <property type="entry name" value="Topo_IIA-like_dom_sf"/>
</dbReference>
<accession>A0A4R8V9L2</accession>
<evidence type="ECO:0000256" key="2">
    <source>
        <dbReference type="ARBA" id="ARBA00008263"/>
    </source>
</evidence>
<feature type="domain" description="Topo IIA-type catalytic" evidence="8">
    <location>
        <begin position="42"/>
        <end position="507"/>
    </location>
</feature>
<evidence type="ECO:0000256" key="6">
    <source>
        <dbReference type="ARBA" id="ARBA00023235"/>
    </source>
</evidence>
<dbReference type="SMART" id="SM00434">
    <property type="entry name" value="TOP4c"/>
    <property type="match status" value="1"/>
</dbReference>
<proteinExistence type="inferred from homology"/>
<dbReference type="EC" id="5.6.2.2" evidence="3"/>
<dbReference type="GO" id="GO:0003677">
    <property type="term" value="F:DNA binding"/>
    <property type="evidence" value="ECO:0007669"/>
    <property type="project" value="UniProtKB-UniRule"/>
</dbReference>
<evidence type="ECO:0000256" key="7">
    <source>
        <dbReference type="PROSITE-ProRule" id="PRU01384"/>
    </source>
</evidence>
<dbReference type="InterPro" id="IPR013757">
    <property type="entry name" value="Topo_IIA_A_a_sf"/>
</dbReference>
<dbReference type="FunFam" id="1.10.268.10:FF:000001">
    <property type="entry name" value="DNA gyrase subunit A"/>
    <property type="match status" value="1"/>
</dbReference>
<dbReference type="GO" id="GO:0005737">
    <property type="term" value="C:cytoplasm"/>
    <property type="evidence" value="ECO:0007669"/>
    <property type="project" value="TreeGrafter"/>
</dbReference>
<reference evidence="9 10" key="1">
    <citation type="submission" date="2019-03" db="EMBL/GenBank/DDBJ databases">
        <title>Genomics of glacier-inhabiting Cryobacterium strains.</title>
        <authorList>
            <person name="Liu Q."/>
            <person name="Xin Y.-H."/>
        </authorList>
    </citation>
    <scope>NUCLEOTIDE SEQUENCE [LARGE SCALE GENOMIC DNA]</scope>
    <source>
        <strain evidence="9 10">CGMCC 1.10440</strain>
    </source>
</reference>